<feature type="transmembrane region" description="Helical" evidence="1">
    <location>
        <begin position="129"/>
        <end position="150"/>
    </location>
</feature>
<proteinExistence type="predicted"/>
<evidence type="ECO:0000256" key="1">
    <source>
        <dbReference type="SAM" id="Phobius"/>
    </source>
</evidence>
<dbReference type="SUPFAM" id="SSF58113">
    <property type="entry name" value="Apolipoprotein A-I"/>
    <property type="match status" value="1"/>
</dbReference>
<keyword evidence="1" id="KW-0472">Membrane</keyword>
<protein>
    <recommendedName>
        <fullName evidence="4">Methyl-accepting chemotaxis protein</fullName>
    </recommendedName>
</protein>
<reference evidence="2 3" key="1">
    <citation type="submission" date="2021-08" db="EMBL/GenBank/DDBJ databases">
        <title>Nocardioides bacterium WL0053 sp. nov., isolated from the sediment.</title>
        <authorList>
            <person name="Wang L."/>
            <person name="Zhang D."/>
            <person name="Zhang A."/>
        </authorList>
    </citation>
    <scope>NUCLEOTIDE SEQUENCE [LARGE SCALE GENOMIC DNA]</scope>
    <source>
        <strain evidence="2 3">WL0053</strain>
    </source>
</reference>
<keyword evidence="1" id="KW-0812">Transmembrane</keyword>
<dbReference type="EMBL" id="JAIEZQ010000002">
    <property type="protein sequence ID" value="MBY9075959.1"/>
    <property type="molecule type" value="Genomic_DNA"/>
</dbReference>
<gene>
    <name evidence="2" type="ORF">K1X13_14085</name>
</gene>
<dbReference type="Gene3D" id="1.20.120.20">
    <property type="entry name" value="Apolipoprotein"/>
    <property type="match status" value="1"/>
</dbReference>
<dbReference type="Proteomes" id="UP000754710">
    <property type="component" value="Unassembled WGS sequence"/>
</dbReference>
<dbReference type="RefSeq" id="WP_221025648.1">
    <property type="nucleotide sequence ID" value="NZ_JAIEZQ010000002.1"/>
</dbReference>
<name>A0ABS7RLM4_9ACTN</name>
<sequence length="423" mass="45473">MDPASDCAARLAALSADPRFASRSEDLRSLAEDVGTDDMDAPKSWGGIDLFAAFPKESTVTVGHRDGLEHLLGVLAGITVFMPVAWTWLSFHRASQAYNNLLQTGSEEGRTFLSLWTTGFDGRLQDRHLLVPMSLVSVGLIIFAVLFIVAHRLAASYNVRREDARLSEAQAELASCLTDAQRVLNSRRAENHQQIGAMVKESVRRLLRAHDATEAGAQELRETMVEVRDALTPVLSSLQATSAESASSAERAKQASEALIAAVDQTESGLKRIMGDLGDSLGARVEHFATSLSAHTDKFASSVGTHVAELRRETQGALHTAGTAARAAADEVVSSVTSVAEVQRGVVDEIARLSATSTNFSADVKTLIAALQETVREVDASLVRHESAMQAQVSELTSARDAAERMLLQLEQQASTNGHARTF</sequence>
<evidence type="ECO:0000313" key="3">
    <source>
        <dbReference type="Proteomes" id="UP000754710"/>
    </source>
</evidence>
<comment type="caution">
    <text evidence="2">The sequence shown here is derived from an EMBL/GenBank/DDBJ whole genome shotgun (WGS) entry which is preliminary data.</text>
</comment>
<organism evidence="2 3">
    <name type="scientific">Nocardioides jiangsuensis</name>
    <dbReference type="NCBI Taxonomy" id="2866161"/>
    <lineage>
        <taxon>Bacteria</taxon>
        <taxon>Bacillati</taxon>
        <taxon>Actinomycetota</taxon>
        <taxon>Actinomycetes</taxon>
        <taxon>Propionibacteriales</taxon>
        <taxon>Nocardioidaceae</taxon>
        <taxon>Nocardioides</taxon>
    </lineage>
</organism>
<evidence type="ECO:0008006" key="4">
    <source>
        <dbReference type="Google" id="ProtNLM"/>
    </source>
</evidence>
<evidence type="ECO:0000313" key="2">
    <source>
        <dbReference type="EMBL" id="MBY9075959.1"/>
    </source>
</evidence>
<keyword evidence="1" id="KW-1133">Transmembrane helix</keyword>
<feature type="transmembrane region" description="Helical" evidence="1">
    <location>
        <begin position="71"/>
        <end position="91"/>
    </location>
</feature>
<accession>A0ABS7RLM4</accession>
<keyword evidence="3" id="KW-1185">Reference proteome</keyword>